<keyword evidence="1" id="KW-0378">Hydrolase</keyword>
<name>A0A138ZX77_GONPJ</name>
<gene>
    <name evidence="1" type="ORF">M427DRAFT_117891</name>
</gene>
<keyword evidence="2" id="KW-1185">Reference proteome</keyword>
<dbReference type="SUPFAM" id="SSF52540">
    <property type="entry name" value="P-loop containing nucleoside triphosphate hydrolases"/>
    <property type="match status" value="1"/>
</dbReference>
<dbReference type="InterPro" id="IPR052922">
    <property type="entry name" value="Cytidylate_Kinase-2"/>
</dbReference>
<reference evidence="1 2" key="1">
    <citation type="journal article" date="2015" name="Genome Biol. Evol.">
        <title>Phylogenomic analyses indicate that early fungi evolved digesting cell walls of algal ancestors of land plants.</title>
        <authorList>
            <person name="Chang Y."/>
            <person name="Wang S."/>
            <person name="Sekimoto S."/>
            <person name="Aerts A.L."/>
            <person name="Choi C."/>
            <person name="Clum A."/>
            <person name="LaButti K.M."/>
            <person name="Lindquist E.A."/>
            <person name="Yee Ngan C."/>
            <person name="Ohm R.A."/>
            <person name="Salamov A.A."/>
            <person name="Grigoriev I.V."/>
            <person name="Spatafora J.W."/>
            <person name="Berbee M.L."/>
        </authorList>
    </citation>
    <scope>NUCLEOTIDE SEQUENCE [LARGE SCALE GENOMIC DNA]</scope>
    <source>
        <strain evidence="1 2">JEL478</strain>
    </source>
</reference>
<protein>
    <submittedName>
        <fullName evidence="1">p-loop containing nucleoside triphosphate hydrolase protein</fullName>
    </submittedName>
</protein>
<dbReference type="OMA" id="ICRRDSW"/>
<accession>A0A138ZX77</accession>
<dbReference type="Proteomes" id="UP000070544">
    <property type="component" value="Unassembled WGS sequence"/>
</dbReference>
<dbReference type="Gene3D" id="3.40.50.300">
    <property type="entry name" value="P-loop containing nucleotide triphosphate hydrolases"/>
    <property type="match status" value="1"/>
</dbReference>
<proteinExistence type="predicted"/>
<dbReference type="AlphaFoldDB" id="A0A138ZX77"/>
<evidence type="ECO:0000313" key="1">
    <source>
        <dbReference type="EMBL" id="KXS09064.1"/>
    </source>
</evidence>
<dbReference type="PANTHER" id="PTHR37816:SF1">
    <property type="entry name" value="TOXIN"/>
    <property type="match status" value="1"/>
</dbReference>
<sequence>MSLPPRRIVVIGPTSSGKSTLATRLARALGLPYVELDALHWREGWTEAPLDEFREAVGRATDGDGWVVAGNYRTVRDIVWLRAQLVVWLDLPLLVVLWRLITRSVRRWWTQELLWGKNRETLWVHFKLWSEESLIYWLFATYWRQKREYKEILATPEMLHLKVVKLTSVGEVGNWIETVERGRILSAAE</sequence>
<organism evidence="1 2">
    <name type="scientific">Gonapodya prolifera (strain JEL478)</name>
    <name type="common">Monoblepharis prolifera</name>
    <dbReference type="NCBI Taxonomy" id="1344416"/>
    <lineage>
        <taxon>Eukaryota</taxon>
        <taxon>Fungi</taxon>
        <taxon>Fungi incertae sedis</taxon>
        <taxon>Chytridiomycota</taxon>
        <taxon>Chytridiomycota incertae sedis</taxon>
        <taxon>Monoblepharidomycetes</taxon>
        <taxon>Monoblepharidales</taxon>
        <taxon>Gonapodyaceae</taxon>
        <taxon>Gonapodya</taxon>
    </lineage>
</organism>
<dbReference type="EMBL" id="KQ965895">
    <property type="protein sequence ID" value="KXS09064.1"/>
    <property type="molecule type" value="Genomic_DNA"/>
</dbReference>
<dbReference type="PANTHER" id="PTHR37816">
    <property type="entry name" value="YALI0E33011P"/>
    <property type="match status" value="1"/>
</dbReference>
<dbReference type="GO" id="GO:0016787">
    <property type="term" value="F:hydrolase activity"/>
    <property type="evidence" value="ECO:0007669"/>
    <property type="project" value="UniProtKB-KW"/>
</dbReference>
<dbReference type="InterPro" id="IPR027417">
    <property type="entry name" value="P-loop_NTPase"/>
</dbReference>
<evidence type="ECO:0000313" key="2">
    <source>
        <dbReference type="Proteomes" id="UP000070544"/>
    </source>
</evidence>
<dbReference type="OrthoDB" id="65590at2759"/>